<dbReference type="InterPro" id="IPR031922">
    <property type="entry name" value="Pesticin_C"/>
</dbReference>
<proteinExistence type="predicted"/>
<name>L1LZP6_9PSED</name>
<dbReference type="Pfam" id="PF16754">
    <property type="entry name" value="Pesticin"/>
    <property type="match status" value="1"/>
</dbReference>
<dbReference type="InterPro" id="IPR023347">
    <property type="entry name" value="Lysozyme_dom_sf"/>
</dbReference>
<dbReference type="Gene3D" id="1.10.530.40">
    <property type="match status" value="1"/>
</dbReference>
<dbReference type="GO" id="GO:0042742">
    <property type="term" value="P:defense response to bacterium"/>
    <property type="evidence" value="ECO:0007669"/>
    <property type="project" value="UniProtKB-KW"/>
</dbReference>
<dbReference type="eggNOG" id="COG5276">
    <property type="taxonomic scope" value="Bacteria"/>
</dbReference>
<dbReference type="GO" id="GO:0031640">
    <property type="term" value="P:killing of cells of another organism"/>
    <property type="evidence" value="ECO:0007669"/>
    <property type="project" value="UniProtKB-KW"/>
</dbReference>
<dbReference type="SUPFAM" id="SSF53955">
    <property type="entry name" value="Lysozyme-like"/>
    <property type="match status" value="1"/>
</dbReference>
<dbReference type="CDD" id="cd16902">
    <property type="entry name" value="pesticin_lyz"/>
    <property type="match status" value="1"/>
</dbReference>
<keyword evidence="4" id="KW-1185">Reference proteome</keyword>
<sequence>MAEKNIVVNRGIPMGGSPNTSGGSGFGHFGSGWSFLNSLDPSSSAPGSLISVSVNGATSGPKALPQNPVFLIQSSLEESLAEGNGWLVYESYVDLGLDFYDTIPWQLFEYRKELAGKFDVKRANTLAALKGELNLSAMASASIETINQALKRVQQKLAQWEDTLRASINKLLLHPAKDYLGRTISDIVTDLKKGDDYDAPAALDQELAGFKDAYAAANDLIIRDFLAEQNANLVDSRSTQQAIAQAKRMALLSAQDQARELARQPLFDKDFLSDNEGGLHNTAYVPMENGKPFANSGITLGAGVDLGSKTSASLLADGVSAALVAKLGEYTELRGQQAVTKLAQKPLTVTESEARALSDIYLDKFSTAVERRYNNAVGPDKFRSVPYNTRTAIIDLAFQNGENLALVAPTSWGLIVSGDWKGLVRELNNYGDRHKTRRKSEAALIQQDIDMGLFR</sequence>
<dbReference type="AlphaFoldDB" id="L1LZP6"/>
<protein>
    <submittedName>
        <fullName evidence="3">Uncharacterized protein</fullName>
    </submittedName>
</protein>
<evidence type="ECO:0000256" key="2">
    <source>
        <dbReference type="ARBA" id="ARBA00022638"/>
    </source>
</evidence>
<reference evidence="3 4" key="1">
    <citation type="journal article" date="2013" name="Genome Announc.">
        <title>Genome Sequence of Naphthalene-Degrading Soil Bacterium Pseudomonas putida CSV86.</title>
        <authorList>
            <person name="Phale P.S."/>
            <person name="Paliwal V."/>
            <person name="Raju S.C."/>
            <person name="Modak A."/>
            <person name="Purohit H.J."/>
        </authorList>
    </citation>
    <scope>NUCLEOTIDE SEQUENCE [LARGE SCALE GENOMIC DNA]</scope>
    <source>
        <strain evidence="3 4">CSV86</strain>
    </source>
</reference>
<evidence type="ECO:0000313" key="3">
    <source>
        <dbReference type="EMBL" id="NNJ18123.1"/>
    </source>
</evidence>
<accession>L1LZP6</accession>
<dbReference type="Proteomes" id="UP000010448">
    <property type="component" value="Unassembled WGS sequence"/>
</dbReference>
<gene>
    <name evidence="3" type="ORF">CSV86_024565</name>
</gene>
<dbReference type="GO" id="GO:0003796">
    <property type="term" value="F:lysozyme activity"/>
    <property type="evidence" value="ECO:0007669"/>
    <property type="project" value="InterPro"/>
</dbReference>
<keyword evidence="2" id="KW-0081">Bacteriolytic enzyme</keyword>
<dbReference type="InterPro" id="IPR023346">
    <property type="entry name" value="Lysozyme-like_dom_sf"/>
</dbReference>
<evidence type="ECO:0000256" key="1">
    <source>
        <dbReference type="ARBA" id="ARBA00022529"/>
    </source>
</evidence>
<organism evidence="3 4">
    <name type="scientific">Pseudomonas bharatica CSV86</name>
    <dbReference type="NCBI Taxonomy" id="1005395"/>
    <lineage>
        <taxon>Bacteria</taxon>
        <taxon>Pseudomonadati</taxon>
        <taxon>Pseudomonadota</taxon>
        <taxon>Gammaproteobacteria</taxon>
        <taxon>Pseudomonadales</taxon>
        <taxon>Pseudomonadaceae</taxon>
        <taxon>Pseudomonas</taxon>
        <taxon>Pseudomonas bharatica</taxon>
    </lineage>
</organism>
<dbReference type="EMBL" id="AMWJ02000002">
    <property type="protein sequence ID" value="NNJ18123.1"/>
    <property type="molecule type" value="Genomic_DNA"/>
</dbReference>
<evidence type="ECO:0000313" key="4">
    <source>
        <dbReference type="Proteomes" id="UP000010448"/>
    </source>
</evidence>
<keyword evidence="1" id="KW-0929">Antimicrobial</keyword>
<comment type="caution">
    <text evidence="3">The sequence shown here is derived from an EMBL/GenBank/DDBJ whole genome shotgun (WGS) entry which is preliminary data.</text>
</comment>